<keyword evidence="3" id="KW-1185">Reference proteome</keyword>
<evidence type="ECO:0000313" key="2">
    <source>
        <dbReference type="EMBL" id="KAH0855952.1"/>
    </source>
</evidence>
<evidence type="ECO:0000256" key="1">
    <source>
        <dbReference type="SAM" id="MobiDB-lite"/>
    </source>
</evidence>
<proteinExistence type="predicted"/>
<feature type="compositionally biased region" description="Polar residues" evidence="1">
    <location>
        <begin position="138"/>
        <end position="150"/>
    </location>
</feature>
<feature type="compositionally biased region" description="Acidic residues" evidence="1">
    <location>
        <begin position="78"/>
        <end position="94"/>
    </location>
</feature>
<accession>A0ABQ7XJ78</accession>
<feature type="region of interest" description="Disordered" evidence="1">
    <location>
        <begin position="368"/>
        <end position="405"/>
    </location>
</feature>
<evidence type="ECO:0000313" key="3">
    <source>
        <dbReference type="Proteomes" id="UP000824890"/>
    </source>
</evidence>
<feature type="region of interest" description="Disordered" evidence="1">
    <location>
        <begin position="110"/>
        <end position="171"/>
    </location>
</feature>
<organism evidence="2 3">
    <name type="scientific">Brassica napus</name>
    <name type="common">Rape</name>
    <dbReference type="NCBI Taxonomy" id="3708"/>
    <lineage>
        <taxon>Eukaryota</taxon>
        <taxon>Viridiplantae</taxon>
        <taxon>Streptophyta</taxon>
        <taxon>Embryophyta</taxon>
        <taxon>Tracheophyta</taxon>
        <taxon>Spermatophyta</taxon>
        <taxon>Magnoliopsida</taxon>
        <taxon>eudicotyledons</taxon>
        <taxon>Gunneridae</taxon>
        <taxon>Pentapetalae</taxon>
        <taxon>rosids</taxon>
        <taxon>malvids</taxon>
        <taxon>Brassicales</taxon>
        <taxon>Brassicaceae</taxon>
        <taxon>Brassiceae</taxon>
        <taxon>Brassica</taxon>
    </lineage>
</organism>
<feature type="compositionally biased region" description="Polar residues" evidence="1">
    <location>
        <begin position="110"/>
        <end position="128"/>
    </location>
</feature>
<feature type="non-terminal residue" evidence="2">
    <location>
        <position position="1"/>
    </location>
</feature>
<comment type="caution">
    <text evidence="2">The sequence shown here is derived from an EMBL/GenBank/DDBJ whole genome shotgun (WGS) entry which is preliminary data.</text>
</comment>
<dbReference type="Proteomes" id="UP000824890">
    <property type="component" value="Unassembled WGS sequence"/>
</dbReference>
<feature type="compositionally biased region" description="Basic and acidic residues" evidence="1">
    <location>
        <begin position="64"/>
        <end position="77"/>
    </location>
</feature>
<name>A0ABQ7XJ78_BRANA</name>
<sequence>SHAPKSPNGLSNNLQPRAIIYKILELVLHRSFIFLSRHFPSLAMATSPSDKLVQDQEVGTEEVDPVKTTEKEDKARTEEDEVRTEEQEVQTEEEAIESLLASTRNLTIQDAESDQGTENHNPQEQSMIRRSGQRMERGSTSSSRDQNQNRPLVLPNPPPSAQTSRQMMMMPPRLGPSVPPYQQDPFGLPQPRWLVVDHFYSDGLGLYGALWRFRTITPFLPNQNTYPHQLVPMELPGQPGTVLVCYSQSFGVLRQGQLVPHHEAPPMRPQQNQFRSLPPMRPMLPQDDFVVNLGQVPVRPMMYYQEQNQIVPNAGISQPPLWPSLPQLGAPMMQPPVLLYPPPIVNAVPVRPVMNQGGQRFRFPMIQQHQGSPSAPWPEQNQQLQSPRESQGSNDGPFSSGGSQD</sequence>
<reference evidence="2 3" key="1">
    <citation type="submission" date="2021-05" db="EMBL/GenBank/DDBJ databases">
        <title>Genome Assembly of Synthetic Allotetraploid Brassica napus Reveals Homoeologous Exchanges between Subgenomes.</title>
        <authorList>
            <person name="Davis J.T."/>
        </authorList>
    </citation>
    <scope>NUCLEOTIDE SEQUENCE [LARGE SCALE GENOMIC DNA]</scope>
    <source>
        <strain evidence="3">cv. Da-Ae</strain>
        <tissue evidence="2">Seedling</tissue>
    </source>
</reference>
<gene>
    <name evidence="2" type="ORF">HID58_084213</name>
</gene>
<protein>
    <submittedName>
        <fullName evidence="2">Uncharacterized protein</fullName>
    </submittedName>
</protein>
<feature type="region of interest" description="Disordered" evidence="1">
    <location>
        <begin position="48"/>
        <end position="94"/>
    </location>
</feature>
<dbReference type="EMBL" id="JAGKQM010000019">
    <property type="protein sequence ID" value="KAH0855952.1"/>
    <property type="molecule type" value="Genomic_DNA"/>
</dbReference>